<dbReference type="Proteomes" id="UP000000844">
    <property type="component" value="Chromosome"/>
</dbReference>
<protein>
    <submittedName>
        <fullName evidence="2">Uncharacterized protein</fullName>
    </submittedName>
</protein>
<feature type="transmembrane region" description="Helical" evidence="1">
    <location>
        <begin position="72"/>
        <end position="92"/>
    </location>
</feature>
<dbReference type="eggNOG" id="ENOG5032W6J">
    <property type="taxonomic scope" value="Bacteria"/>
</dbReference>
<name>D3PVK3_STANL</name>
<feature type="transmembrane region" description="Helical" evidence="1">
    <location>
        <begin position="168"/>
        <end position="197"/>
    </location>
</feature>
<dbReference type="AlphaFoldDB" id="D3PVK3"/>
<dbReference type="OrthoDB" id="7188487at2"/>
<dbReference type="EMBL" id="CP001778">
    <property type="protein sequence ID" value="ADD43117.1"/>
    <property type="molecule type" value="Genomic_DNA"/>
</dbReference>
<keyword evidence="1" id="KW-1133">Transmembrane helix</keyword>
<gene>
    <name evidence="2" type="ordered locus">Snas_3453</name>
</gene>
<dbReference type="KEGG" id="sna:Snas_3453"/>
<dbReference type="STRING" id="446470.Snas_3453"/>
<organism evidence="2 3">
    <name type="scientific">Stackebrandtia nassauensis (strain DSM 44728 / CIP 108903 / NRRL B-16338 / NBRC 102104 / LLR-40K-21)</name>
    <dbReference type="NCBI Taxonomy" id="446470"/>
    <lineage>
        <taxon>Bacteria</taxon>
        <taxon>Bacillati</taxon>
        <taxon>Actinomycetota</taxon>
        <taxon>Actinomycetes</taxon>
        <taxon>Glycomycetales</taxon>
        <taxon>Glycomycetaceae</taxon>
        <taxon>Stackebrandtia</taxon>
    </lineage>
</organism>
<sequence length="206" mass="21467">MGRDRLWLSWFGWVTLGECAGFAVPSATYAITPSAPAPVQTALMLAAGCTEGYILGLAQARVLRRVLPGTRHWPTATALGAGIAWVCGLVIAELWSEAVLPLPATAGVTVVLAVTGLMSIGTAQWWLLRGRLARAGWWITGTAAAWVAGLAVFLTVSTPLWHEGQPTGAVVVIGMFAATLMAAAMAAVTGAVLWWLLSATTARSSV</sequence>
<dbReference type="RefSeq" id="WP_013018688.1">
    <property type="nucleotide sequence ID" value="NC_013947.1"/>
</dbReference>
<accession>D3PVK3</accession>
<evidence type="ECO:0000256" key="1">
    <source>
        <dbReference type="SAM" id="Phobius"/>
    </source>
</evidence>
<feature type="transmembrane region" description="Helical" evidence="1">
    <location>
        <begin position="104"/>
        <end position="128"/>
    </location>
</feature>
<evidence type="ECO:0000313" key="2">
    <source>
        <dbReference type="EMBL" id="ADD43117.1"/>
    </source>
</evidence>
<reference evidence="2 3" key="1">
    <citation type="journal article" date="2009" name="Stand. Genomic Sci.">
        <title>Complete genome sequence of Stackebrandtia nassauensis type strain (LLR-40K-21).</title>
        <authorList>
            <person name="Munk C."/>
            <person name="Lapidus A."/>
            <person name="Copeland A."/>
            <person name="Jando M."/>
            <person name="Mayilraj S."/>
            <person name="Glavina Del Rio T."/>
            <person name="Nolan M."/>
            <person name="Chen F."/>
            <person name="Lucas S."/>
            <person name="Tice H."/>
            <person name="Cheng J.F."/>
            <person name="Han C."/>
            <person name="Detter J.C."/>
            <person name="Bruce D."/>
            <person name="Goodwin L."/>
            <person name="Chain P."/>
            <person name="Pitluck S."/>
            <person name="Goker M."/>
            <person name="Ovchinikova G."/>
            <person name="Pati A."/>
            <person name="Ivanova N."/>
            <person name="Mavromatis K."/>
            <person name="Chen A."/>
            <person name="Palaniappan K."/>
            <person name="Land M."/>
            <person name="Hauser L."/>
            <person name="Chang Y.J."/>
            <person name="Jeffries C.D."/>
            <person name="Bristow J."/>
            <person name="Eisen J.A."/>
            <person name="Markowitz V."/>
            <person name="Hugenholtz P."/>
            <person name="Kyrpides N.C."/>
            <person name="Klenk H.P."/>
        </authorList>
    </citation>
    <scope>NUCLEOTIDE SEQUENCE [LARGE SCALE GENOMIC DNA]</scope>
    <source>
        <strain evidence="3">DSM 44728 / CIP 108903 / NRRL B-16338 / NBRC 102104 / LLR-40K-21</strain>
    </source>
</reference>
<keyword evidence="3" id="KW-1185">Reference proteome</keyword>
<keyword evidence="1" id="KW-0812">Transmembrane</keyword>
<evidence type="ECO:0000313" key="3">
    <source>
        <dbReference type="Proteomes" id="UP000000844"/>
    </source>
</evidence>
<keyword evidence="1" id="KW-0472">Membrane</keyword>
<proteinExistence type="predicted"/>
<feature type="transmembrane region" description="Helical" evidence="1">
    <location>
        <begin position="37"/>
        <end position="60"/>
    </location>
</feature>
<dbReference type="HOGENOM" id="CLU_108352_0_0_11"/>
<feature type="transmembrane region" description="Helical" evidence="1">
    <location>
        <begin position="135"/>
        <end position="156"/>
    </location>
</feature>